<keyword evidence="6" id="KW-0346">Stress response</keyword>
<reference evidence="9 10" key="1">
    <citation type="journal article" date="2018" name="Mol. Biol. Evol.">
        <title>Broad Genomic Sampling Reveals a Smut Pathogenic Ancestry of the Fungal Clade Ustilaginomycotina.</title>
        <authorList>
            <person name="Kijpornyongpan T."/>
            <person name="Mondo S.J."/>
            <person name="Barry K."/>
            <person name="Sandor L."/>
            <person name="Lee J."/>
            <person name="Lipzen A."/>
            <person name="Pangilinan J."/>
            <person name="LaButti K."/>
            <person name="Hainaut M."/>
            <person name="Henrissat B."/>
            <person name="Grigoriev I.V."/>
            <person name="Spatafora J.W."/>
            <person name="Aime M.C."/>
        </authorList>
    </citation>
    <scope>NUCLEOTIDE SEQUENCE [LARGE SCALE GENOMIC DNA]</scope>
    <source>
        <strain evidence="9 10">MCA 3882</strain>
    </source>
</reference>
<keyword evidence="9" id="KW-0687">Ribonucleoprotein</keyword>
<comment type="subcellular location">
    <subcellularLocation>
        <location evidence="1">Cytoplasm</location>
    </subcellularLocation>
</comment>
<name>A0A316V3H7_9BASI</name>
<keyword evidence="5" id="KW-0810">Translation regulation</keyword>
<accession>A0A316V3H7</accession>
<dbReference type="Gene3D" id="3.30.230.30">
    <property type="entry name" value="Impact, N-terminal domain"/>
    <property type="match status" value="1"/>
</dbReference>
<feature type="compositionally biased region" description="Basic and acidic residues" evidence="7">
    <location>
        <begin position="201"/>
        <end position="210"/>
    </location>
</feature>
<dbReference type="AlphaFoldDB" id="A0A316V3H7"/>
<evidence type="ECO:0000256" key="1">
    <source>
        <dbReference type="ARBA" id="ARBA00004496"/>
    </source>
</evidence>
<keyword evidence="4" id="KW-0678">Repressor</keyword>
<dbReference type="RefSeq" id="XP_025352419.1">
    <property type="nucleotide sequence ID" value="XM_025499566.1"/>
</dbReference>
<evidence type="ECO:0000259" key="8">
    <source>
        <dbReference type="PROSITE" id="PS50908"/>
    </source>
</evidence>
<dbReference type="InterPro" id="IPR023582">
    <property type="entry name" value="Impact"/>
</dbReference>
<dbReference type="InterPro" id="IPR001498">
    <property type="entry name" value="Impact_N"/>
</dbReference>
<dbReference type="GO" id="GO:0140469">
    <property type="term" value="P:GCN2-mediated signaling"/>
    <property type="evidence" value="ECO:0007669"/>
    <property type="project" value="TreeGrafter"/>
</dbReference>
<sequence length="393" mass="43133">MTAIESLIEQLEAFANERSSNQSAEAAQQVAEELTALQAIYGEESIGLLTVQKTQTGGISTVSADEAAQNSTNEGERWVPSRPIRLALTIPLDVSNSSNDNEEPITIRLSATLPSGYPLVDASPQLQLLSRYIGPHGVDHQLFGRILRIFIPSEITESQHVRFEKGQVALFDGIEKARELIETWYTERQVEKPSQGTQSDDQDKEKHLYNNDDDDSLSDQVQQLSFDDSNRTDRAKSTSTMVKLVTSPAISERKSTFVGHAAALHDPADVPIILGNLLQDRRIARATHPTMYAWVCKVKDENGSGKGVNVVHRDCDDDGETAAGGRLAHLLDLCHVENAIVIVTRWYGGVHLGADRFKLINRAARDALELAGLVDGPLNPSKGNNNTKGRKDH</sequence>
<dbReference type="FunCoup" id="A0A316V3H7">
    <property type="interactions" value="308"/>
</dbReference>
<dbReference type="GO" id="GO:0005840">
    <property type="term" value="C:ribosome"/>
    <property type="evidence" value="ECO:0007669"/>
    <property type="project" value="UniProtKB-KW"/>
</dbReference>
<dbReference type="SUPFAM" id="SSF54495">
    <property type="entry name" value="UBC-like"/>
    <property type="match status" value="1"/>
</dbReference>
<organism evidence="9 10">
    <name type="scientific">Meira miltonrushii</name>
    <dbReference type="NCBI Taxonomy" id="1280837"/>
    <lineage>
        <taxon>Eukaryota</taxon>
        <taxon>Fungi</taxon>
        <taxon>Dikarya</taxon>
        <taxon>Basidiomycota</taxon>
        <taxon>Ustilaginomycotina</taxon>
        <taxon>Exobasidiomycetes</taxon>
        <taxon>Exobasidiales</taxon>
        <taxon>Brachybasidiaceae</taxon>
        <taxon>Meira</taxon>
    </lineage>
</organism>
<keyword evidence="9" id="KW-0689">Ribosomal protein</keyword>
<dbReference type="STRING" id="1280837.A0A316V3H7"/>
<keyword evidence="10" id="KW-1185">Reference proteome</keyword>
<dbReference type="Pfam" id="PF01205">
    <property type="entry name" value="Impact_N"/>
    <property type="match status" value="1"/>
</dbReference>
<dbReference type="OrthoDB" id="69641at2759"/>
<feature type="region of interest" description="Disordered" evidence="7">
    <location>
        <begin position="187"/>
        <end position="218"/>
    </location>
</feature>
<dbReference type="GeneID" id="37021347"/>
<evidence type="ECO:0000256" key="6">
    <source>
        <dbReference type="ARBA" id="ARBA00023016"/>
    </source>
</evidence>
<dbReference type="Proteomes" id="UP000245771">
    <property type="component" value="Unassembled WGS sequence"/>
</dbReference>
<evidence type="ECO:0000256" key="7">
    <source>
        <dbReference type="SAM" id="MobiDB-lite"/>
    </source>
</evidence>
<dbReference type="PANTHER" id="PTHR16301">
    <property type="entry name" value="IMPACT-RELATED"/>
    <property type="match status" value="1"/>
</dbReference>
<comment type="similarity">
    <text evidence="2">Belongs to the IMPACT family.</text>
</comment>
<feature type="domain" description="RWD" evidence="8">
    <location>
        <begin position="32"/>
        <end position="184"/>
    </location>
</feature>
<evidence type="ECO:0000313" key="9">
    <source>
        <dbReference type="EMBL" id="PWN32117.1"/>
    </source>
</evidence>
<dbReference type="EMBL" id="KZ819606">
    <property type="protein sequence ID" value="PWN32117.1"/>
    <property type="molecule type" value="Genomic_DNA"/>
</dbReference>
<evidence type="ECO:0000256" key="2">
    <source>
        <dbReference type="ARBA" id="ARBA00007665"/>
    </source>
</evidence>
<dbReference type="InterPro" id="IPR036956">
    <property type="entry name" value="Impact_N_sf"/>
</dbReference>
<evidence type="ECO:0000256" key="3">
    <source>
        <dbReference type="ARBA" id="ARBA00022490"/>
    </source>
</evidence>
<evidence type="ECO:0000256" key="4">
    <source>
        <dbReference type="ARBA" id="ARBA00022491"/>
    </source>
</evidence>
<dbReference type="InterPro" id="IPR006575">
    <property type="entry name" value="RWD_dom"/>
</dbReference>
<evidence type="ECO:0000256" key="5">
    <source>
        <dbReference type="ARBA" id="ARBA00022845"/>
    </source>
</evidence>
<proteinExistence type="inferred from homology"/>
<gene>
    <name evidence="9" type="ORF">FA14DRAFT_162369</name>
</gene>
<dbReference type="PANTHER" id="PTHR16301:SF24">
    <property type="entry name" value="RWD DOMAIN-CONTAINING PROTEIN"/>
    <property type="match status" value="1"/>
</dbReference>
<dbReference type="GO" id="GO:0005737">
    <property type="term" value="C:cytoplasm"/>
    <property type="evidence" value="ECO:0007669"/>
    <property type="project" value="UniProtKB-SubCell"/>
</dbReference>
<dbReference type="InParanoid" id="A0A316V3H7"/>
<dbReference type="PROSITE" id="PS50908">
    <property type="entry name" value="RWD"/>
    <property type="match status" value="1"/>
</dbReference>
<dbReference type="Gene3D" id="3.10.110.10">
    <property type="entry name" value="Ubiquitin Conjugating Enzyme"/>
    <property type="match status" value="1"/>
</dbReference>
<dbReference type="Pfam" id="PF05773">
    <property type="entry name" value="RWD"/>
    <property type="match status" value="1"/>
</dbReference>
<protein>
    <submittedName>
        <fullName evidence="9">Ribosomal protein S5 domain 2-like protein</fullName>
    </submittedName>
</protein>
<dbReference type="InterPro" id="IPR020568">
    <property type="entry name" value="Ribosomal_Su5_D2-typ_SF"/>
</dbReference>
<keyword evidence="3" id="KW-0963">Cytoplasm</keyword>
<dbReference type="InterPro" id="IPR016135">
    <property type="entry name" value="UBQ-conjugating_enzyme/RWD"/>
</dbReference>
<dbReference type="SUPFAM" id="SSF54211">
    <property type="entry name" value="Ribosomal protein S5 domain 2-like"/>
    <property type="match status" value="1"/>
</dbReference>
<dbReference type="GO" id="GO:0006446">
    <property type="term" value="P:regulation of translational initiation"/>
    <property type="evidence" value="ECO:0007669"/>
    <property type="project" value="TreeGrafter"/>
</dbReference>
<evidence type="ECO:0000313" key="10">
    <source>
        <dbReference type="Proteomes" id="UP000245771"/>
    </source>
</evidence>